<feature type="compositionally biased region" description="Acidic residues" evidence="9">
    <location>
        <begin position="968"/>
        <end position="982"/>
    </location>
</feature>
<feature type="compositionally biased region" description="Basic and acidic residues" evidence="9">
    <location>
        <begin position="815"/>
        <end position="827"/>
    </location>
</feature>
<sequence length="1134" mass="129040">MMFRAHRTILMLFIALIIIFTLTSLCFIKILNRREEADAFKIKVHDYILSELPFVQDKFRQRHNFNDTLWDSFLKNTKTLTPNLKPEHVWNKVRSWVSKTQLYDPESPDLGNALGLLRSAKILKADVDSRGTQLKLLLTLEGGQQAVFKPKWYPIDKVIDGHVYAGKDRYGSEILALYLSAILHKPLTPLVTERNISLGREIVPVATKRLLSTIFSYKSLLCVYGKCFYCKREDPVCEDGSNLLSGAILVNVNVTFVNNRSPWQRTYKKGKLALWETLDDYCQLVKPKISTHRLLDLVDVSIFDFLLQNGDRHHYETLDGNVVLLDNGKGLGNPYTHHLDILAPLYQCCMLVYSTIACYITNSVLKSFCNGDDNEIFISPEDGSCFQTRHNRILASGPSMMSDMQGFHYRLVLWDLIIRKCTNRLRKRDYGAQAREPFGLVYSKGRLVGVLEPYTDLYKLAPISNVRQNIEEIPLQSVSESRSLTDPSEDSEKDESGQNDYTRYTDEKYPMVLTDFKINSKLSAMKANKQDNWQSSRVEGKSHHATEADGYGGPGAAHLKSKKAISNEQISELSSALGSALHRIKESDSSEKVEAIEEDLRGLLSDVGLIDSETLQNKREAIKRDSNVEDENLEEGQNNIQIVKTTDIERNKRYEATPGVDVTLDTKAEEDLKATEPTENEENKREATTVNIKNYQSEGDVYIRNKRHEVTTENSDIMKNLEKSGELTVSGNKSPLASSETSAVNTEKRKEGGDSTSSTGAAIDDYEKRLEQNLQQKIEAIKEEVKREIASLHARNAPNVDESQRRKRGTSNTLQEKESKEINPLDHPEEPLVSYIRTKRNVGGRNKREAYELDETPMDEGDDLEILETEEEIENDEDRLPNNDFINNPNTTITVLESTTRLINTTSSTPAIKSSLPDPVSLALASHTESPVVDLSKRQRLNGVTHARRKRAETLVPDGYAAYRAEDQESDEEGDESEDDGFDDRTANLRELNRYLLDYRNPLQYDEPYGESDYPVRRYVSNLNSDLAPRFLHDPSAYIRRKRHNFDRMVALHGEAPMIRHLAAARERNMRQFEDRARQKRNFGRKSQPVEDEQQRIADLSDTDLFGALPQSYEGELSRFKRVKRKVGAVKGAS</sequence>
<feature type="compositionally biased region" description="Polar residues" evidence="9">
    <location>
        <begin position="477"/>
        <end position="486"/>
    </location>
</feature>
<dbReference type="GO" id="GO:0005524">
    <property type="term" value="F:ATP binding"/>
    <property type="evidence" value="ECO:0007669"/>
    <property type="project" value="UniProtKB-KW"/>
</dbReference>
<dbReference type="InParanoid" id="A0A5N4AU77"/>
<name>A0A5N4AU77_PHOPY</name>
<accession>A0A5N4AU77</accession>
<evidence type="ECO:0000256" key="4">
    <source>
        <dbReference type="ARBA" id="ARBA00023157"/>
    </source>
</evidence>
<keyword evidence="5" id="KW-0325">Glycoprotein</keyword>
<dbReference type="PANTHER" id="PTHR12450">
    <property type="entry name" value="DENTIN MATRIX PROTEIN 4 PROTEIN FAM20"/>
    <property type="match status" value="1"/>
</dbReference>
<evidence type="ECO:0000256" key="6">
    <source>
        <dbReference type="PIRSR" id="PIRSR624869-1"/>
    </source>
</evidence>
<feature type="region of interest" description="Disordered" evidence="9">
    <location>
        <begin position="725"/>
        <end position="762"/>
    </location>
</feature>
<dbReference type="Proteomes" id="UP000327044">
    <property type="component" value="Unassembled WGS sequence"/>
</dbReference>
<feature type="region of interest" description="Disordered" evidence="9">
    <location>
        <begin position="477"/>
        <end position="504"/>
    </location>
</feature>
<reference evidence="11 12" key="1">
    <citation type="journal article" date="2018" name="Elife">
        <title>Firefly genomes illuminate parallel origins of bioluminescence in beetles.</title>
        <authorList>
            <person name="Fallon T.R."/>
            <person name="Lower S.E."/>
            <person name="Chang C.H."/>
            <person name="Bessho-Uehara M."/>
            <person name="Martin G.J."/>
            <person name="Bewick A.J."/>
            <person name="Behringer M."/>
            <person name="Debat H.J."/>
            <person name="Wong I."/>
            <person name="Day J.C."/>
            <person name="Suvorov A."/>
            <person name="Silva C.J."/>
            <person name="Stanger-Hall K.F."/>
            <person name="Hall D.W."/>
            <person name="Schmitz R.J."/>
            <person name="Nelson D.R."/>
            <person name="Lewis S.M."/>
            <person name="Shigenobu S."/>
            <person name="Bybee S.M."/>
            <person name="Larracuente A.M."/>
            <person name="Oba Y."/>
            <person name="Weng J.K."/>
        </authorList>
    </citation>
    <scope>NUCLEOTIDE SEQUENCE [LARGE SCALE GENOMIC DNA]</scope>
    <source>
        <strain evidence="11">1611_PpyrPB1</strain>
        <tissue evidence="11">Whole body</tissue>
    </source>
</reference>
<feature type="binding site" evidence="8">
    <location>
        <position position="326"/>
    </location>
    <ligand>
        <name>Mn(2+)</name>
        <dbReference type="ChEBI" id="CHEBI:29035"/>
    </ligand>
</feature>
<dbReference type="GO" id="GO:0046872">
    <property type="term" value="F:metal ion binding"/>
    <property type="evidence" value="ECO:0007669"/>
    <property type="project" value="UniProtKB-KW"/>
</dbReference>
<feature type="binding site" evidence="7">
    <location>
        <position position="149"/>
    </location>
    <ligand>
        <name>ATP</name>
        <dbReference type="ChEBI" id="CHEBI:30616"/>
    </ligand>
</feature>
<keyword evidence="4" id="KW-1015">Disulfide bond</keyword>
<dbReference type="PANTHER" id="PTHR12450:SF14">
    <property type="entry name" value="GLYCOSAMINOGLYCAN XYLOSYLKINASE"/>
    <property type="match status" value="1"/>
</dbReference>
<evidence type="ECO:0000256" key="9">
    <source>
        <dbReference type="SAM" id="MobiDB-lite"/>
    </source>
</evidence>
<feature type="region of interest" description="Disordered" evidence="9">
    <location>
        <begin position="1074"/>
        <end position="1094"/>
    </location>
</feature>
<evidence type="ECO:0000256" key="5">
    <source>
        <dbReference type="ARBA" id="ARBA00023180"/>
    </source>
</evidence>
<comment type="similarity">
    <text evidence="2">Belongs to the FAM20 family.</text>
</comment>
<feature type="active site" evidence="6">
    <location>
        <position position="311"/>
    </location>
</feature>
<keyword evidence="7" id="KW-0547">Nucleotide-binding</keyword>
<dbReference type="AlphaFoldDB" id="A0A5N4AU77"/>
<evidence type="ECO:0000256" key="8">
    <source>
        <dbReference type="PIRSR" id="PIRSR624869-3"/>
    </source>
</evidence>
<evidence type="ECO:0000313" key="12">
    <source>
        <dbReference type="Proteomes" id="UP000327044"/>
    </source>
</evidence>
<feature type="compositionally biased region" description="Basic and acidic residues" evidence="9">
    <location>
        <begin position="538"/>
        <end position="547"/>
    </location>
</feature>
<comment type="cofactor">
    <cofactor evidence="8">
        <name>Mn(2+)</name>
        <dbReference type="ChEBI" id="CHEBI:29035"/>
    </cofactor>
</comment>
<evidence type="ECO:0000256" key="3">
    <source>
        <dbReference type="ARBA" id="ARBA00023034"/>
    </source>
</evidence>
<keyword evidence="3" id="KW-0333">Golgi apparatus</keyword>
<dbReference type="Pfam" id="PF06702">
    <property type="entry name" value="Fam20C"/>
    <property type="match status" value="1"/>
</dbReference>
<dbReference type="GO" id="GO:0005794">
    <property type="term" value="C:Golgi apparatus"/>
    <property type="evidence" value="ECO:0007669"/>
    <property type="project" value="UniProtKB-SubCell"/>
</dbReference>
<dbReference type="EMBL" id="VVIM01000004">
    <property type="protein sequence ID" value="KAB0800788.1"/>
    <property type="molecule type" value="Genomic_DNA"/>
</dbReference>
<evidence type="ECO:0000256" key="2">
    <source>
        <dbReference type="ARBA" id="ARBA00006557"/>
    </source>
</evidence>
<feature type="compositionally biased region" description="Polar residues" evidence="9">
    <location>
        <begin position="727"/>
        <end position="745"/>
    </location>
</feature>
<keyword evidence="7" id="KW-0067">ATP-binding</keyword>
<feature type="region of interest" description="Disordered" evidence="9">
    <location>
        <begin position="957"/>
        <end position="984"/>
    </location>
</feature>
<evidence type="ECO:0000313" key="11">
    <source>
        <dbReference type="EMBL" id="KAB0800788.1"/>
    </source>
</evidence>
<organism evidence="11 12">
    <name type="scientific">Photinus pyralis</name>
    <name type="common">Common eastern firefly</name>
    <name type="synonym">Lampyris pyralis</name>
    <dbReference type="NCBI Taxonomy" id="7054"/>
    <lineage>
        <taxon>Eukaryota</taxon>
        <taxon>Metazoa</taxon>
        <taxon>Ecdysozoa</taxon>
        <taxon>Arthropoda</taxon>
        <taxon>Hexapoda</taxon>
        <taxon>Insecta</taxon>
        <taxon>Pterygota</taxon>
        <taxon>Neoptera</taxon>
        <taxon>Endopterygota</taxon>
        <taxon>Coleoptera</taxon>
        <taxon>Polyphaga</taxon>
        <taxon>Elateriformia</taxon>
        <taxon>Elateroidea</taxon>
        <taxon>Lampyridae</taxon>
        <taxon>Lampyrinae</taxon>
        <taxon>Photinus</taxon>
    </lineage>
</organism>
<keyword evidence="8" id="KW-0479">Metal-binding</keyword>
<gene>
    <name evidence="11" type="ORF">PPYR_06527</name>
</gene>
<comment type="subcellular location">
    <subcellularLocation>
        <location evidence="1">Golgi apparatus</location>
    </subcellularLocation>
</comment>
<evidence type="ECO:0000259" key="10">
    <source>
        <dbReference type="Pfam" id="PF06702"/>
    </source>
</evidence>
<keyword evidence="8" id="KW-0464">Manganese</keyword>
<feature type="region of interest" description="Disordered" evidence="9">
    <location>
        <begin position="792"/>
        <end position="827"/>
    </location>
</feature>
<dbReference type="InterPro" id="IPR024869">
    <property type="entry name" value="FAM20"/>
</dbReference>
<dbReference type="GO" id="GO:0016773">
    <property type="term" value="F:phosphotransferase activity, alcohol group as acceptor"/>
    <property type="evidence" value="ECO:0007669"/>
    <property type="project" value="TreeGrafter"/>
</dbReference>
<dbReference type="InterPro" id="IPR009581">
    <property type="entry name" value="FAM20_C"/>
</dbReference>
<protein>
    <recommendedName>
        <fullName evidence="10">FAM20 C-terminal domain-containing protein</fullName>
    </recommendedName>
</protein>
<feature type="binding site" evidence="7">
    <location>
        <position position="326"/>
    </location>
    <ligand>
        <name>ATP</name>
        <dbReference type="ChEBI" id="CHEBI:30616"/>
    </ligand>
</feature>
<proteinExistence type="inferred from homology"/>
<feature type="region of interest" description="Disordered" evidence="9">
    <location>
        <begin position="531"/>
        <end position="558"/>
    </location>
</feature>
<feature type="binding site" evidence="7">
    <location>
        <position position="316"/>
    </location>
    <ligand>
        <name>ATP</name>
        <dbReference type="ChEBI" id="CHEBI:30616"/>
    </ligand>
</feature>
<comment type="caution">
    <text evidence="11">The sequence shown here is derived from an EMBL/GenBank/DDBJ whole genome shotgun (WGS) entry which is preliminary data.</text>
</comment>
<feature type="region of interest" description="Disordered" evidence="9">
    <location>
        <begin position="663"/>
        <end position="687"/>
    </location>
</feature>
<feature type="compositionally biased region" description="Basic and acidic residues" evidence="9">
    <location>
        <begin position="664"/>
        <end position="687"/>
    </location>
</feature>
<feature type="domain" description="FAM20 C-terminal" evidence="10">
    <location>
        <begin position="220"/>
        <end position="356"/>
    </location>
</feature>
<feature type="binding site" evidence="8">
    <location>
        <position position="168"/>
    </location>
    <ligand>
        <name>Mn(2+)</name>
        <dbReference type="ChEBI" id="CHEBI:29035"/>
    </ligand>
</feature>
<keyword evidence="12" id="KW-1185">Reference proteome</keyword>
<evidence type="ECO:0000256" key="7">
    <source>
        <dbReference type="PIRSR" id="PIRSR624869-2"/>
    </source>
</evidence>
<feature type="binding site" evidence="7">
    <location>
        <position position="133"/>
    </location>
    <ligand>
        <name>ATP</name>
        <dbReference type="ChEBI" id="CHEBI:30616"/>
    </ligand>
</feature>
<evidence type="ECO:0000256" key="1">
    <source>
        <dbReference type="ARBA" id="ARBA00004555"/>
    </source>
</evidence>